<proteinExistence type="predicted"/>
<keyword evidence="5" id="KW-0597">Phosphoprotein</keyword>
<dbReference type="PRINTS" id="PR01590">
    <property type="entry name" value="HTHFIS"/>
</dbReference>
<dbReference type="GO" id="GO:0000160">
    <property type="term" value="P:phosphorelay signal transduction system"/>
    <property type="evidence" value="ECO:0007669"/>
    <property type="project" value="InterPro"/>
</dbReference>
<dbReference type="InterPro" id="IPR003593">
    <property type="entry name" value="AAA+_ATPase"/>
</dbReference>
<dbReference type="InterPro" id="IPR009057">
    <property type="entry name" value="Homeodomain-like_sf"/>
</dbReference>
<evidence type="ECO:0000256" key="3">
    <source>
        <dbReference type="ARBA" id="ARBA00023015"/>
    </source>
</evidence>
<dbReference type="Pfam" id="PF02954">
    <property type="entry name" value="HTH_8"/>
    <property type="match status" value="1"/>
</dbReference>
<keyword evidence="4" id="KW-0804">Transcription</keyword>
<dbReference type="Gene3D" id="3.40.50.300">
    <property type="entry name" value="P-loop containing nucleotide triphosphate hydrolases"/>
    <property type="match status" value="1"/>
</dbReference>
<dbReference type="STRING" id="1499966.U14_03231"/>
<feature type="domain" description="Response regulatory" evidence="7">
    <location>
        <begin position="11"/>
        <end position="126"/>
    </location>
</feature>
<sequence>MSEETRGKGFSLLIVDDEDGLRYGLERLFKKQGFRVYTASNEDEAKTIALRNAIDVALLDIRLRGGQSGMTLLKDLKQMEPDLIALMMTGYGSIETAVASMKEGASDYLLKPLDNTNLLDVVYTHLDLRSLKTRNLFLQDELLLQGLSHQCVTQNAQIKALLRQADKIKDNAVTALITGESGTGKEVIARYIHFTSNRRNGAFVCVNCAALSEHLLLSELFGHERGAFTGAMSRKIGKFEIANQGTLFLDEIGDMSLDIQAKLLRVIEEQSFERVGGTKRITSDARIIAATNKDLEQAIRDGRFREDLYYRIHVVRFHLPPLRERKEDIPLLITHFLGKYNQKYQTHVAGAEQDVLSALMAYDWPGNVRELEHVINNAVLLCENHLITMEDVKRNIFSKTADSVHHPEASRIASLKDAIDEIVARHEKQIIEETLCRNQQNKSKTARDLAITRKTLAEKMEKYRLNERNET</sequence>
<dbReference type="SUPFAM" id="SSF46689">
    <property type="entry name" value="Homeodomain-like"/>
    <property type="match status" value="1"/>
</dbReference>
<dbReference type="SMART" id="SM00448">
    <property type="entry name" value="REC"/>
    <property type="match status" value="1"/>
</dbReference>
<dbReference type="Gene3D" id="1.10.8.60">
    <property type="match status" value="1"/>
</dbReference>
<evidence type="ECO:0000259" key="6">
    <source>
        <dbReference type="PROSITE" id="PS50045"/>
    </source>
</evidence>
<dbReference type="PROSITE" id="PS50045">
    <property type="entry name" value="SIGMA54_INTERACT_4"/>
    <property type="match status" value="1"/>
</dbReference>
<accession>A0A081BNL9</accession>
<keyword evidence="1" id="KW-0547">Nucleotide-binding</keyword>
<gene>
    <name evidence="8" type="ORF">U14_03231</name>
</gene>
<dbReference type="CDD" id="cd00009">
    <property type="entry name" value="AAA"/>
    <property type="match status" value="1"/>
</dbReference>
<dbReference type="Gene3D" id="3.40.50.2300">
    <property type="match status" value="1"/>
</dbReference>
<evidence type="ECO:0000256" key="4">
    <source>
        <dbReference type="ARBA" id="ARBA00023163"/>
    </source>
</evidence>
<dbReference type="Pfam" id="PF25601">
    <property type="entry name" value="AAA_lid_14"/>
    <property type="match status" value="1"/>
</dbReference>
<dbReference type="GO" id="GO:0005524">
    <property type="term" value="F:ATP binding"/>
    <property type="evidence" value="ECO:0007669"/>
    <property type="project" value="UniProtKB-KW"/>
</dbReference>
<dbReference type="PROSITE" id="PS00688">
    <property type="entry name" value="SIGMA54_INTERACT_3"/>
    <property type="match status" value="1"/>
</dbReference>
<dbReference type="Pfam" id="PF00158">
    <property type="entry name" value="Sigma54_activat"/>
    <property type="match status" value="1"/>
</dbReference>
<dbReference type="AlphaFoldDB" id="A0A081BNL9"/>
<evidence type="ECO:0000256" key="1">
    <source>
        <dbReference type="ARBA" id="ARBA00022741"/>
    </source>
</evidence>
<dbReference type="EMBL" id="DF820458">
    <property type="protein sequence ID" value="GAK51985.1"/>
    <property type="molecule type" value="Genomic_DNA"/>
</dbReference>
<dbReference type="Proteomes" id="UP000030700">
    <property type="component" value="Unassembled WGS sequence"/>
</dbReference>
<evidence type="ECO:0000256" key="5">
    <source>
        <dbReference type="PROSITE-ProRule" id="PRU00169"/>
    </source>
</evidence>
<dbReference type="PANTHER" id="PTHR32071">
    <property type="entry name" value="TRANSCRIPTIONAL REGULATORY PROTEIN"/>
    <property type="match status" value="1"/>
</dbReference>
<dbReference type="GO" id="GO:0006355">
    <property type="term" value="P:regulation of DNA-templated transcription"/>
    <property type="evidence" value="ECO:0007669"/>
    <property type="project" value="InterPro"/>
</dbReference>
<protein>
    <submittedName>
        <fullName evidence="8">Two component, sigma54 specific, transcriptional regulator, Fis family</fullName>
    </submittedName>
</protein>
<dbReference type="InterPro" id="IPR011006">
    <property type="entry name" value="CheY-like_superfamily"/>
</dbReference>
<dbReference type="SUPFAM" id="SSF52540">
    <property type="entry name" value="P-loop containing nucleoside triphosphate hydrolases"/>
    <property type="match status" value="1"/>
</dbReference>
<keyword evidence="3" id="KW-0805">Transcription regulation</keyword>
<name>A0A081BNL9_9BACT</name>
<dbReference type="InterPro" id="IPR025944">
    <property type="entry name" value="Sigma_54_int_dom_CS"/>
</dbReference>
<feature type="domain" description="Sigma-54 factor interaction" evidence="6">
    <location>
        <begin position="151"/>
        <end position="380"/>
    </location>
</feature>
<dbReference type="InterPro" id="IPR002078">
    <property type="entry name" value="Sigma_54_int"/>
</dbReference>
<evidence type="ECO:0000313" key="8">
    <source>
        <dbReference type="EMBL" id="GAK51985.1"/>
    </source>
</evidence>
<evidence type="ECO:0000313" key="9">
    <source>
        <dbReference type="Proteomes" id="UP000030700"/>
    </source>
</evidence>
<dbReference type="FunFam" id="3.40.50.300:FF:000006">
    <property type="entry name" value="DNA-binding transcriptional regulator NtrC"/>
    <property type="match status" value="1"/>
</dbReference>
<evidence type="ECO:0000256" key="2">
    <source>
        <dbReference type="ARBA" id="ARBA00022840"/>
    </source>
</evidence>
<dbReference type="InterPro" id="IPR002197">
    <property type="entry name" value="HTH_Fis"/>
</dbReference>
<dbReference type="InterPro" id="IPR058031">
    <property type="entry name" value="AAA_lid_NorR"/>
</dbReference>
<keyword evidence="2" id="KW-0067">ATP-binding</keyword>
<dbReference type="PROSITE" id="PS50110">
    <property type="entry name" value="RESPONSE_REGULATORY"/>
    <property type="match status" value="1"/>
</dbReference>
<evidence type="ECO:0000259" key="7">
    <source>
        <dbReference type="PROSITE" id="PS50110"/>
    </source>
</evidence>
<dbReference type="InterPro" id="IPR001789">
    <property type="entry name" value="Sig_transdc_resp-reg_receiver"/>
</dbReference>
<dbReference type="Pfam" id="PF00072">
    <property type="entry name" value="Response_reg"/>
    <property type="match status" value="1"/>
</dbReference>
<dbReference type="InterPro" id="IPR027417">
    <property type="entry name" value="P-loop_NTPase"/>
</dbReference>
<reference evidence="8" key="1">
    <citation type="journal article" date="2015" name="PeerJ">
        <title>First genomic representation of candidate bacterial phylum KSB3 points to enhanced environmental sensing as a trigger of wastewater bulking.</title>
        <authorList>
            <person name="Sekiguchi Y."/>
            <person name="Ohashi A."/>
            <person name="Parks D.H."/>
            <person name="Yamauchi T."/>
            <person name="Tyson G.W."/>
            <person name="Hugenholtz P."/>
        </authorList>
    </citation>
    <scope>NUCLEOTIDE SEQUENCE [LARGE SCALE GENOMIC DNA]</scope>
</reference>
<organism evidence="8">
    <name type="scientific">Candidatus Moduliflexus flocculans</name>
    <dbReference type="NCBI Taxonomy" id="1499966"/>
    <lineage>
        <taxon>Bacteria</taxon>
        <taxon>Candidatus Moduliflexota</taxon>
        <taxon>Candidatus Moduliflexia</taxon>
        <taxon>Candidatus Moduliflexales</taxon>
        <taxon>Candidatus Moduliflexaceae</taxon>
    </lineage>
</organism>
<dbReference type="HOGENOM" id="CLU_000445_0_6_0"/>
<dbReference type="Gene3D" id="1.10.10.60">
    <property type="entry name" value="Homeodomain-like"/>
    <property type="match status" value="1"/>
</dbReference>
<dbReference type="PANTHER" id="PTHR32071:SF57">
    <property type="entry name" value="C4-DICARBOXYLATE TRANSPORT TRANSCRIPTIONAL REGULATORY PROTEIN DCTD"/>
    <property type="match status" value="1"/>
</dbReference>
<dbReference type="SUPFAM" id="SSF52172">
    <property type="entry name" value="CheY-like"/>
    <property type="match status" value="1"/>
</dbReference>
<keyword evidence="9" id="KW-1185">Reference proteome</keyword>
<dbReference type="SMART" id="SM00382">
    <property type="entry name" value="AAA"/>
    <property type="match status" value="1"/>
</dbReference>
<feature type="modified residue" description="4-aspartylphosphate" evidence="5">
    <location>
        <position position="60"/>
    </location>
</feature>
<dbReference type="GO" id="GO:0043565">
    <property type="term" value="F:sequence-specific DNA binding"/>
    <property type="evidence" value="ECO:0007669"/>
    <property type="project" value="InterPro"/>
</dbReference>